<dbReference type="RefSeq" id="WP_160825428.1">
    <property type="nucleotide sequence ID" value="NZ_JBHSXE010000001.1"/>
</dbReference>
<name>A0ABW2CXQ9_9ACTN</name>
<dbReference type="CDD" id="cd16936">
    <property type="entry name" value="HATPase_RsbW-like"/>
    <property type="match status" value="1"/>
</dbReference>
<comment type="caution">
    <text evidence="3">The sequence shown here is derived from an EMBL/GenBank/DDBJ whole genome shotgun (WGS) entry which is preliminary data.</text>
</comment>
<protein>
    <submittedName>
        <fullName evidence="3">ATP-binding protein</fullName>
    </submittedName>
</protein>
<keyword evidence="1" id="KW-0723">Serine/threonine-protein kinase</keyword>
<sequence length="155" mass="16388">MADMTVLAVLTLPGVARSAPYARRFLHDTLVPGHLGPRDELLDDLVLVVDEFVGNGIRHTASGRGGKVTISLLRGQGLLRAEVTDDGADGARPVLREHPQDESGRGLHIVEAVATRWGHRPDGACTTVWAEFAVDAAAGRPEPAAHTAANGLPRP</sequence>
<dbReference type="InterPro" id="IPR003594">
    <property type="entry name" value="HATPase_dom"/>
</dbReference>
<reference evidence="4" key="1">
    <citation type="journal article" date="2019" name="Int. J. Syst. Evol. Microbiol.">
        <title>The Global Catalogue of Microorganisms (GCM) 10K type strain sequencing project: providing services to taxonomists for standard genome sequencing and annotation.</title>
        <authorList>
            <consortium name="The Broad Institute Genomics Platform"/>
            <consortium name="The Broad Institute Genome Sequencing Center for Infectious Disease"/>
            <person name="Wu L."/>
            <person name="Ma J."/>
        </authorList>
    </citation>
    <scope>NUCLEOTIDE SEQUENCE [LARGE SCALE GENOMIC DNA]</scope>
    <source>
        <strain evidence="4">JCM 3369</strain>
    </source>
</reference>
<accession>A0ABW2CXQ9</accession>
<dbReference type="PANTHER" id="PTHR35526:SF3">
    <property type="entry name" value="ANTI-SIGMA-F FACTOR RSBW"/>
    <property type="match status" value="1"/>
</dbReference>
<evidence type="ECO:0000313" key="4">
    <source>
        <dbReference type="Proteomes" id="UP001596380"/>
    </source>
</evidence>
<feature type="domain" description="Histidine kinase/HSP90-like ATPase" evidence="2">
    <location>
        <begin position="21"/>
        <end position="129"/>
    </location>
</feature>
<dbReference type="EMBL" id="JBHSXS010000042">
    <property type="protein sequence ID" value="MFC6885750.1"/>
    <property type="molecule type" value="Genomic_DNA"/>
</dbReference>
<proteinExistence type="predicted"/>
<gene>
    <name evidence="3" type="ORF">ACFQKB_38735</name>
</gene>
<dbReference type="InterPro" id="IPR050267">
    <property type="entry name" value="Anti-sigma-factor_SerPK"/>
</dbReference>
<dbReference type="GO" id="GO:0005524">
    <property type="term" value="F:ATP binding"/>
    <property type="evidence" value="ECO:0007669"/>
    <property type="project" value="UniProtKB-KW"/>
</dbReference>
<dbReference type="PANTHER" id="PTHR35526">
    <property type="entry name" value="ANTI-SIGMA-F FACTOR RSBW-RELATED"/>
    <property type="match status" value="1"/>
</dbReference>
<evidence type="ECO:0000256" key="1">
    <source>
        <dbReference type="ARBA" id="ARBA00022527"/>
    </source>
</evidence>
<keyword evidence="1" id="KW-0418">Kinase</keyword>
<evidence type="ECO:0000259" key="2">
    <source>
        <dbReference type="Pfam" id="PF13581"/>
    </source>
</evidence>
<dbReference type="InterPro" id="IPR036890">
    <property type="entry name" value="HATPase_C_sf"/>
</dbReference>
<dbReference type="Proteomes" id="UP001596380">
    <property type="component" value="Unassembled WGS sequence"/>
</dbReference>
<keyword evidence="3" id="KW-0547">Nucleotide-binding</keyword>
<dbReference type="Pfam" id="PF13581">
    <property type="entry name" value="HATPase_c_2"/>
    <property type="match status" value="1"/>
</dbReference>
<keyword evidence="4" id="KW-1185">Reference proteome</keyword>
<dbReference type="SUPFAM" id="SSF55874">
    <property type="entry name" value="ATPase domain of HSP90 chaperone/DNA topoisomerase II/histidine kinase"/>
    <property type="match status" value="1"/>
</dbReference>
<organism evidence="3 4">
    <name type="scientific">Actinomadura yumaensis</name>
    <dbReference type="NCBI Taxonomy" id="111807"/>
    <lineage>
        <taxon>Bacteria</taxon>
        <taxon>Bacillati</taxon>
        <taxon>Actinomycetota</taxon>
        <taxon>Actinomycetes</taxon>
        <taxon>Streptosporangiales</taxon>
        <taxon>Thermomonosporaceae</taxon>
        <taxon>Actinomadura</taxon>
    </lineage>
</organism>
<evidence type="ECO:0000313" key="3">
    <source>
        <dbReference type="EMBL" id="MFC6885750.1"/>
    </source>
</evidence>
<keyword evidence="1" id="KW-0808">Transferase</keyword>
<dbReference type="Gene3D" id="3.30.565.10">
    <property type="entry name" value="Histidine kinase-like ATPase, C-terminal domain"/>
    <property type="match status" value="1"/>
</dbReference>
<keyword evidence="3" id="KW-0067">ATP-binding</keyword>